<dbReference type="InterPro" id="IPR013762">
    <property type="entry name" value="Integrase-like_cat_sf"/>
</dbReference>
<protein>
    <submittedName>
        <fullName evidence="3">Tyrosine-type recombinase/integrase</fullName>
    </submittedName>
</protein>
<dbReference type="Gene3D" id="1.10.443.10">
    <property type="entry name" value="Intergrase catalytic core"/>
    <property type="match status" value="1"/>
</dbReference>
<sequence length="402" mass="46032">MSNKHPDYPYVSSFQDRHGKTRWRFRKGKIDKNVPGEPHTPEFDAAYEAIVNRRTPASVTVLKEVCLPRSLKHAYQLLRKTEKWQALSPKSQGIYSREIEKMLDKTLNGGEIGNGPLDQLKRSHVKQILQLYSETPHLQRTILIAINKLIMVGINEEWITADPTYKLSADYDPETDGHPPWTIEQMEQFERYHRIGSTARVAYALGLWLGNRVSDVVKLRWSQLVTKRIAVGDEERVVEGFEFVQFKGRHRKRRGNAKGADKSIFVPMTPWLEGELAPLARDTEFVLAWKEGRKDKRRGYVASYISAQMGRWAEEAGLPAGRKDGYDALGMHGLRKSIAIRMAEADVTTRQMMAAMGWNNKDMPELYSRKADQARLAIQAMDKMVASEKRRRRAAAQLTVVK</sequence>
<dbReference type="AlphaFoldDB" id="A0A6G1WJH6"/>
<dbReference type="InterPro" id="IPR002104">
    <property type="entry name" value="Integrase_catalytic"/>
</dbReference>
<keyword evidence="1" id="KW-0233">DNA recombination</keyword>
<organism evidence="3">
    <name type="scientific">Sinorhizobium medicae</name>
    <dbReference type="NCBI Taxonomy" id="110321"/>
    <lineage>
        <taxon>Bacteria</taxon>
        <taxon>Pseudomonadati</taxon>
        <taxon>Pseudomonadota</taxon>
        <taxon>Alphaproteobacteria</taxon>
        <taxon>Hyphomicrobiales</taxon>
        <taxon>Rhizobiaceae</taxon>
        <taxon>Sinorhizobium/Ensifer group</taxon>
        <taxon>Sinorhizobium</taxon>
    </lineage>
</organism>
<dbReference type="SUPFAM" id="SSF56349">
    <property type="entry name" value="DNA breaking-rejoining enzymes"/>
    <property type="match status" value="1"/>
</dbReference>
<dbReference type="InterPro" id="IPR011010">
    <property type="entry name" value="DNA_brk_join_enz"/>
</dbReference>
<name>A0A6G1WJH6_9HYPH</name>
<dbReference type="Pfam" id="PF00589">
    <property type="entry name" value="Phage_integrase"/>
    <property type="match status" value="1"/>
</dbReference>
<dbReference type="GO" id="GO:0015074">
    <property type="term" value="P:DNA integration"/>
    <property type="evidence" value="ECO:0007669"/>
    <property type="project" value="InterPro"/>
</dbReference>
<gene>
    <name evidence="3" type="ORF">GHJ91_11540</name>
</gene>
<comment type="caution">
    <text evidence="3">The sequence shown here is derived from an EMBL/GenBank/DDBJ whole genome shotgun (WGS) entry which is preliminary data.</text>
</comment>
<accession>A0A6G1WJH6</accession>
<feature type="domain" description="Tyr recombinase" evidence="2">
    <location>
        <begin position="197"/>
        <end position="373"/>
    </location>
</feature>
<dbReference type="GO" id="GO:0003677">
    <property type="term" value="F:DNA binding"/>
    <property type="evidence" value="ECO:0007669"/>
    <property type="project" value="InterPro"/>
</dbReference>
<evidence type="ECO:0000256" key="1">
    <source>
        <dbReference type="ARBA" id="ARBA00023172"/>
    </source>
</evidence>
<proteinExistence type="predicted"/>
<evidence type="ECO:0000313" key="3">
    <source>
        <dbReference type="EMBL" id="MQW69775.1"/>
    </source>
</evidence>
<evidence type="ECO:0000259" key="2">
    <source>
        <dbReference type="Pfam" id="PF00589"/>
    </source>
</evidence>
<reference evidence="3" key="1">
    <citation type="journal article" date="2013" name="Genome Biol.">
        <title>Comparative genomics of the core and accessory genomes of 48 Sinorhizobium strains comprising five genospecies.</title>
        <authorList>
            <person name="Sugawara M."/>
            <person name="Epstein B."/>
            <person name="Badgley B.D."/>
            <person name="Unno T."/>
            <person name="Xu L."/>
            <person name="Reese J."/>
            <person name="Gyaneshwar P."/>
            <person name="Denny R."/>
            <person name="Mudge J."/>
            <person name="Bharti A.K."/>
            <person name="Farmer A.D."/>
            <person name="May G.D."/>
            <person name="Woodward J.E."/>
            <person name="Medigue C."/>
            <person name="Vallenet D."/>
            <person name="Lajus A."/>
            <person name="Rouy Z."/>
            <person name="Martinez-Vaz B."/>
            <person name="Tiffin P."/>
            <person name="Young N.D."/>
            <person name="Sadowsky M.J."/>
        </authorList>
    </citation>
    <scope>NUCLEOTIDE SEQUENCE</scope>
    <source>
        <strain evidence="3">M1</strain>
    </source>
</reference>
<dbReference type="GO" id="GO:0006310">
    <property type="term" value="P:DNA recombination"/>
    <property type="evidence" value="ECO:0007669"/>
    <property type="project" value="UniProtKB-KW"/>
</dbReference>
<dbReference type="EMBL" id="WISB01000076">
    <property type="protein sequence ID" value="MQW69775.1"/>
    <property type="molecule type" value="Genomic_DNA"/>
</dbReference>
<dbReference type="RefSeq" id="WP_153412870.1">
    <property type="nucleotide sequence ID" value="NZ_WISB01000076.1"/>
</dbReference>